<dbReference type="FunFam" id="3.30.70.360:FF:000004">
    <property type="entry name" value="Peptidase M20 domain-containing protein 2"/>
    <property type="match status" value="1"/>
</dbReference>
<dbReference type="GO" id="GO:0046657">
    <property type="term" value="P:folic acid catabolic process"/>
    <property type="evidence" value="ECO:0007669"/>
    <property type="project" value="TreeGrafter"/>
</dbReference>
<accession>A0A929MQE6</accession>
<dbReference type="Gene3D" id="3.40.630.10">
    <property type="entry name" value="Zn peptidases"/>
    <property type="match status" value="1"/>
</dbReference>
<protein>
    <recommendedName>
        <fullName evidence="1">Peptidase M20 domain-containing protein 2</fullName>
    </recommendedName>
</protein>
<gene>
    <name evidence="3" type="ORF">HXK00_02020</name>
</gene>
<dbReference type="PANTHER" id="PTHR30575:SF0">
    <property type="entry name" value="XAA-ARG DIPEPTIDASE"/>
    <property type="match status" value="1"/>
</dbReference>
<dbReference type="RefSeq" id="WP_314180132.1">
    <property type="nucleotide sequence ID" value="NZ_CAUQPX010000002.1"/>
</dbReference>
<organism evidence="3 4">
    <name type="scientific">Abiotrophia defectiva</name>
    <name type="common">Streptococcus defectivus</name>
    <dbReference type="NCBI Taxonomy" id="46125"/>
    <lineage>
        <taxon>Bacteria</taxon>
        <taxon>Bacillati</taxon>
        <taxon>Bacillota</taxon>
        <taxon>Bacilli</taxon>
        <taxon>Lactobacillales</taxon>
        <taxon>Aerococcaceae</taxon>
        <taxon>Abiotrophia</taxon>
    </lineage>
</organism>
<dbReference type="InterPro" id="IPR017144">
    <property type="entry name" value="Xaa-Arg_dipeptidase"/>
</dbReference>
<proteinExistence type="inferred from homology"/>
<evidence type="ECO:0000313" key="3">
    <source>
        <dbReference type="EMBL" id="MBF0934405.1"/>
    </source>
</evidence>
<dbReference type="NCBIfam" id="TIGR01891">
    <property type="entry name" value="amidohydrolases"/>
    <property type="match status" value="1"/>
</dbReference>
<dbReference type="GO" id="GO:0071713">
    <property type="term" value="F:para-aminobenzoyl-glutamate hydrolase activity"/>
    <property type="evidence" value="ECO:0007669"/>
    <property type="project" value="TreeGrafter"/>
</dbReference>
<dbReference type="InterPro" id="IPR052030">
    <property type="entry name" value="Peptidase_M20/M20A_hydrolases"/>
</dbReference>
<dbReference type="PIRSF" id="PIRSF037226">
    <property type="entry name" value="Amidohydrolase_ACY1L2_prd"/>
    <property type="match status" value="1"/>
</dbReference>
<dbReference type="InterPro" id="IPR036264">
    <property type="entry name" value="Bact_exopeptidase_dim_dom"/>
</dbReference>
<feature type="domain" description="Peptidase M20 dimerisation" evidence="2">
    <location>
        <begin position="175"/>
        <end position="266"/>
    </location>
</feature>
<dbReference type="Pfam" id="PF01546">
    <property type="entry name" value="Peptidase_M20"/>
    <property type="match status" value="1"/>
</dbReference>
<dbReference type="SUPFAM" id="SSF53187">
    <property type="entry name" value="Zn-dependent exopeptidases"/>
    <property type="match status" value="1"/>
</dbReference>
<sequence>MTQAYKDRIREVVAEKLATYQDHAKAIYERPEVCNTEYFASDLLANQLRQEGFEVTQNIAGHETGFVGVYRASKPGPVLAFLAEYDALPGIGHACGHNLFGNYSLLAAVALKSVIDDLGGEIRVYGTPGEEGGENGSAKGSYVKAGFFQDVDAALCAHPAHKFAPTLRLLANAPVDIEFFGRASHAAGAPEAGISALEALIQVFNSINALRLNLTKDVNIHGIITNGGQAANVIPEYASGRFYLRAAERKTLESVYQKVENIVKGVALATGCDYKFGLFQNWVDDVVPTPLFDQLFFQEVADYGIDESEIERSERNSLGSSDVGNVSQVVPTIQPTVSISDSPIPGHSEEFKAAAGSPKGYASIAVAATLLANTALALLLDPEKLAAIKAQHQSLTQTNNN</sequence>
<dbReference type="GO" id="GO:0016805">
    <property type="term" value="F:dipeptidase activity"/>
    <property type="evidence" value="ECO:0007669"/>
    <property type="project" value="InterPro"/>
</dbReference>
<dbReference type="GO" id="GO:0005737">
    <property type="term" value="C:cytoplasm"/>
    <property type="evidence" value="ECO:0007669"/>
    <property type="project" value="TreeGrafter"/>
</dbReference>
<evidence type="ECO:0000259" key="2">
    <source>
        <dbReference type="Pfam" id="PF07687"/>
    </source>
</evidence>
<dbReference type="SUPFAM" id="SSF55031">
    <property type="entry name" value="Bacterial exopeptidase dimerisation domain"/>
    <property type="match status" value="1"/>
</dbReference>
<dbReference type="Gene3D" id="3.30.70.360">
    <property type="match status" value="1"/>
</dbReference>
<dbReference type="Proteomes" id="UP000757900">
    <property type="component" value="Unassembled WGS sequence"/>
</dbReference>
<reference evidence="3" key="1">
    <citation type="submission" date="2020-04" db="EMBL/GenBank/DDBJ databases">
        <title>Deep metagenomics examines the oral microbiome during advanced dental caries in children, revealing novel taxa and co-occurrences with host molecules.</title>
        <authorList>
            <person name="Baker J.L."/>
            <person name="Morton J.T."/>
            <person name="Dinis M."/>
            <person name="Alvarez R."/>
            <person name="Tran N.C."/>
            <person name="Knight R."/>
            <person name="Edlund A."/>
        </authorList>
    </citation>
    <scope>NUCLEOTIDE SEQUENCE</scope>
    <source>
        <strain evidence="3">JCVI_23_bin.16</strain>
    </source>
</reference>
<dbReference type="PANTHER" id="PTHR30575">
    <property type="entry name" value="PEPTIDASE M20"/>
    <property type="match status" value="1"/>
</dbReference>
<dbReference type="InterPro" id="IPR011650">
    <property type="entry name" value="Peptidase_M20_dimer"/>
</dbReference>
<evidence type="ECO:0000256" key="1">
    <source>
        <dbReference type="PIRNR" id="PIRNR037226"/>
    </source>
</evidence>
<dbReference type="InterPro" id="IPR002933">
    <property type="entry name" value="Peptidase_M20"/>
</dbReference>
<dbReference type="CDD" id="cd03887">
    <property type="entry name" value="M20_Acy1L2"/>
    <property type="match status" value="1"/>
</dbReference>
<comment type="caution">
    <text evidence="3">The sequence shown here is derived from an EMBL/GenBank/DDBJ whole genome shotgun (WGS) entry which is preliminary data.</text>
</comment>
<dbReference type="AlphaFoldDB" id="A0A929MQE6"/>
<name>A0A929MQE6_ABIDE</name>
<evidence type="ECO:0000313" key="4">
    <source>
        <dbReference type="Proteomes" id="UP000757900"/>
    </source>
</evidence>
<dbReference type="InterPro" id="IPR017439">
    <property type="entry name" value="Amidohydrolase"/>
</dbReference>
<comment type="similarity">
    <text evidence="1">Belongs to the peptidase M20A family.</text>
</comment>
<dbReference type="Pfam" id="PF07687">
    <property type="entry name" value="M20_dimer"/>
    <property type="match status" value="1"/>
</dbReference>
<dbReference type="EMBL" id="JABZFV010000020">
    <property type="protein sequence ID" value="MBF0934405.1"/>
    <property type="molecule type" value="Genomic_DNA"/>
</dbReference>